<protein>
    <submittedName>
        <fullName evidence="2">SIP domain-containing protein</fullName>
    </submittedName>
</protein>
<dbReference type="InterPro" id="IPR013113">
    <property type="entry name" value="SIP_FAD-bd"/>
</dbReference>
<name>A0ABW7YUF6_9ACTN</name>
<dbReference type="Pfam" id="PF08100">
    <property type="entry name" value="Dimerisation"/>
    <property type="match status" value="1"/>
</dbReference>
<keyword evidence="3" id="KW-1185">Reference proteome</keyword>
<dbReference type="SUPFAM" id="SSF63380">
    <property type="entry name" value="Riboflavin synthase domain-like"/>
    <property type="match status" value="1"/>
</dbReference>
<evidence type="ECO:0000313" key="3">
    <source>
        <dbReference type="Proteomes" id="UP001612741"/>
    </source>
</evidence>
<dbReference type="InterPro" id="IPR039261">
    <property type="entry name" value="FNR_nucleotide-bd"/>
</dbReference>
<dbReference type="PANTHER" id="PTHR30157:SF0">
    <property type="entry name" value="NADPH-DEPENDENT FERRIC-CHELATE REDUCTASE"/>
    <property type="match status" value="1"/>
</dbReference>
<dbReference type="Gene3D" id="3.40.50.80">
    <property type="entry name" value="Nucleotide-binding domain of ferredoxin-NADP reductase (FNR) module"/>
    <property type="match status" value="1"/>
</dbReference>
<dbReference type="Gene3D" id="1.10.10.10">
    <property type="entry name" value="Winged helix-like DNA-binding domain superfamily/Winged helix DNA-binding domain"/>
    <property type="match status" value="1"/>
</dbReference>
<dbReference type="RefSeq" id="WP_397082934.1">
    <property type="nucleotide sequence ID" value="NZ_JBITGY010000005.1"/>
</dbReference>
<dbReference type="InterPro" id="IPR012967">
    <property type="entry name" value="COMT_dimerisation"/>
</dbReference>
<reference evidence="2 3" key="1">
    <citation type="submission" date="2024-10" db="EMBL/GenBank/DDBJ databases">
        <title>The Natural Products Discovery Center: Release of the First 8490 Sequenced Strains for Exploring Actinobacteria Biosynthetic Diversity.</title>
        <authorList>
            <person name="Kalkreuter E."/>
            <person name="Kautsar S.A."/>
            <person name="Yang D."/>
            <person name="Bader C.D."/>
            <person name="Teijaro C.N."/>
            <person name="Fluegel L."/>
            <person name="Davis C.M."/>
            <person name="Simpson J.R."/>
            <person name="Lauterbach L."/>
            <person name="Steele A.D."/>
            <person name="Gui C."/>
            <person name="Meng S."/>
            <person name="Li G."/>
            <person name="Viehrig K."/>
            <person name="Ye F."/>
            <person name="Su P."/>
            <person name="Kiefer A.F."/>
            <person name="Nichols A."/>
            <person name="Cepeda A.J."/>
            <person name="Yan W."/>
            <person name="Fan B."/>
            <person name="Jiang Y."/>
            <person name="Adhikari A."/>
            <person name="Zheng C.-J."/>
            <person name="Schuster L."/>
            <person name="Cowan T.M."/>
            <person name="Smanski M.J."/>
            <person name="Chevrette M.G."/>
            <person name="De Carvalho L.P.S."/>
            <person name="Shen B."/>
        </authorList>
    </citation>
    <scope>NUCLEOTIDE SEQUENCE [LARGE SCALE GENOMIC DNA]</scope>
    <source>
        <strain evidence="2 3">NPDC050545</strain>
    </source>
</reference>
<evidence type="ECO:0000259" key="1">
    <source>
        <dbReference type="PROSITE" id="PS51384"/>
    </source>
</evidence>
<dbReference type="PANTHER" id="PTHR30157">
    <property type="entry name" value="FERRIC REDUCTASE, NADPH-DEPENDENT"/>
    <property type="match status" value="1"/>
</dbReference>
<evidence type="ECO:0000313" key="2">
    <source>
        <dbReference type="EMBL" id="MFI6499552.1"/>
    </source>
</evidence>
<dbReference type="Gene3D" id="2.40.30.10">
    <property type="entry name" value="Translation factors"/>
    <property type="match status" value="1"/>
</dbReference>
<proteinExistence type="predicted"/>
<feature type="domain" description="FAD-binding FR-type" evidence="1">
    <location>
        <begin position="9"/>
        <end position="141"/>
    </location>
</feature>
<dbReference type="PROSITE" id="PS51384">
    <property type="entry name" value="FAD_FR"/>
    <property type="match status" value="1"/>
</dbReference>
<dbReference type="Proteomes" id="UP001612741">
    <property type="component" value="Unassembled WGS sequence"/>
</dbReference>
<dbReference type="InterPro" id="IPR036388">
    <property type="entry name" value="WH-like_DNA-bd_sf"/>
</dbReference>
<dbReference type="Pfam" id="PF04954">
    <property type="entry name" value="SIP"/>
    <property type="match status" value="1"/>
</dbReference>
<dbReference type="EMBL" id="JBITGY010000005">
    <property type="protein sequence ID" value="MFI6499552.1"/>
    <property type="molecule type" value="Genomic_DNA"/>
</dbReference>
<dbReference type="CDD" id="cd06193">
    <property type="entry name" value="siderophore_interacting"/>
    <property type="match status" value="1"/>
</dbReference>
<dbReference type="SUPFAM" id="SSF53335">
    <property type="entry name" value="S-adenosyl-L-methionine-dependent methyltransferases"/>
    <property type="match status" value="1"/>
</dbReference>
<gene>
    <name evidence="2" type="ORF">ACIBG2_19345</name>
</gene>
<organism evidence="2 3">
    <name type="scientific">Nonomuraea typhae</name>
    <dbReference type="NCBI Taxonomy" id="2603600"/>
    <lineage>
        <taxon>Bacteria</taxon>
        <taxon>Bacillati</taxon>
        <taxon>Actinomycetota</taxon>
        <taxon>Actinomycetes</taxon>
        <taxon>Streptosporangiales</taxon>
        <taxon>Streptosporangiaceae</taxon>
        <taxon>Nonomuraea</taxon>
    </lineage>
</organism>
<dbReference type="InterPro" id="IPR017938">
    <property type="entry name" value="Riboflavin_synthase-like_b-brl"/>
</dbReference>
<dbReference type="SUPFAM" id="SSF46785">
    <property type="entry name" value="Winged helix' DNA-binding domain"/>
    <property type="match status" value="1"/>
</dbReference>
<accession>A0ABW7YUF6</accession>
<dbReference type="InterPro" id="IPR036390">
    <property type="entry name" value="WH_DNA-bd_sf"/>
</dbReference>
<sequence length="571" mass="61616">MRDVQTFPIVLRELTVLRVVDLNTGMRRVTLGGEQLRAFHKDGLDLPELRTEGFDDHVKFFFPEPGAAAPILPRQNISSLDWPGERPNAKDYTPRRYDPVAGEIDFDFVRHPHGSASAWAESAQPGRPAWIAGPKMSHSHPAGADWLLILGDETALPAIGRWLEEMPEGARAVAFIEVGDDSHRQDLPTRADATITWLSRKGAPAGTSDLLVRAVRGMAWLPGTVFAWAAGEARTLKAIRRHLTLDRRVPRHQLDITGYWRFSGAEDETHERLHTLTEIAPGLAVRAAVTLGLVDLIHRGIGTLDALTAELDADAGVLGALLAYLAELEVVAVDAAGIHTLTPVGEELAEDDHSAEEYDLNGIRARLDLSLTGLAHAVRTGRPPAPPTTLPADARMPVEETALWIAPGVLKEFDWAGAGTVTAGGNGAGSVVNALVKAYPSLRVRIAAPPSALGALRERVLDPGVLPRVELVPSTRPVGGETVLLSHVTGWLPDEDAVQVLAEIGRESGTVVLVEELRSDENALEHLRLACTFGGGLRTAAEMAGLIARAALQVRKSRDIGWGHRLWVLEP</sequence>
<dbReference type="InterPro" id="IPR039374">
    <property type="entry name" value="SIP_fam"/>
</dbReference>
<dbReference type="InterPro" id="IPR029063">
    <property type="entry name" value="SAM-dependent_MTases_sf"/>
</dbReference>
<dbReference type="InterPro" id="IPR007037">
    <property type="entry name" value="SIP_rossman_dom"/>
</dbReference>
<dbReference type="InterPro" id="IPR017927">
    <property type="entry name" value="FAD-bd_FR_type"/>
</dbReference>
<dbReference type="Pfam" id="PF08021">
    <property type="entry name" value="FAD_binding_9"/>
    <property type="match status" value="1"/>
</dbReference>
<comment type="caution">
    <text evidence="2">The sequence shown here is derived from an EMBL/GenBank/DDBJ whole genome shotgun (WGS) entry which is preliminary data.</text>
</comment>
<dbReference type="Gene3D" id="3.40.50.150">
    <property type="entry name" value="Vaccinia Virus protein VP39"/>
    <property type="match status" value="1"/>
</dbReference>